<feature type="non-terminal residue" evidence="1">
    <location>
        <position position="1"/>
    </location>
</feature>
<proteinExistence type="predicted"/>
<protein>
    <submittedName>
        <fullName evidence="1">Uncharacterized protein</fullName>
    </submittedName>
</protein>
<sequence>FVSHALAWHPEFDLHPKVLQILGRKADDEFYAEQIEQLTPEEIEEICEGVWHERLRTSNNAGGRT</sequence>
<name>A0A0F5JU21_9BURK</name>
<gene>
    <name evidence="1" type="ORF">WM40_26815</name>
</gene>
<evidence type="ECO:0000313" key="1">
    <source>
        <dbReference type="EMBL" id="KKB60847.1"/>
    </source>
</evidence>
<evidence type="ECO:0000313" key="2">
    <source>
        <dbReference type="Proteomes" id="UP000033618"/>
    </source>
</evidence>
<dbReference type="AlphaFoldDB" id="A0A0F5JU21"/>
<accession>A0A0F5JU21</accession>
<keyword evidence="2" id="KW-1185">Reference proteome</keyword>
<dbReference type="EMBL" id="LAQU01000167">
    <property type="protein sequence ID" value="KKB60847.1"/>
    <property type="molecule type" value="Genomic_DNA"/>
</dbReference>
<dbReference type="PATRIC" id="fig|28092.6.peg.6347"/>
<comment type="caution">
    <text evidence="1">The sequence shown here is derived from an EMBL/GenBank/DDBJ whole genome shotgun (WGS) entry which is preliminary data.</text>
</comment>
<dbReference type="Proteomes" id="UP000033618">
    <property type="component" value="Unassembled WGS sequence"/>
</dbReference>
<organism evidence="1 2">
    <name type="scientific">Robbsia andropogonis</name>
    <dbReference type="NCBI Taxonomy" id="28092"/>
    <lineage>
        <taxon>Bacteria</taxon>
        <taxon>Pseudomonadati</taxon>
        <taxon>Pseudomonadota</taxon>
        <taxon>Betaproteobacteria</taxon>
        <taxon>Burkholderiales</taxon>
        <taxon>Burkholderiaceae</taxon>
        <taxon>Robbsia</taxon>
    </lineage>
</organism>
<reference evidence="1 2" key="1">
    <citation type="submission" date="2015-03" db="EMBL/GenBank/DDBJ databases">
        <title>Draft Genome Sequence of Burkholderia andropogonis type strain ICMP2807, isolated from Sorghum bicolor.</title>
        <authorList>
            <person name="Lopes-Santos L."/>
            <person name="Castro D.B."/>
            <person name="Ottoboni L.M."/>
            <person name="Park D."/>
            <person name="Weirc B.S."/>
            <person name="Destefano S.A."/>
        </authorList>
    </citation>
    <scope>NUCLEOTIDE SEQUENCE [LARGE SCALE GENOMIC DNA]</scope>
    <source>
        <strain evidence="1 2">ICMP2807</strain>
    </source>
</reference>